<evidence type="ECO:0000259" key="3">
    <source>
        <dbReference type="Pfam" id="PF00171"/>
    </source>
</evidence>
<dbReference type="Pfam" id="PF00171">
    <property type="entry name" value="Aldedh"/>
    <property type="match status" value="1"/>
</dbReference>
<dbReference type="InterPro" id="IPR016163">
    <property type="entry name" value="Ald_DH_C"/>
</dbReference>
<accession>A0A420GZA2</accession>
<keyword evidence="2" id="KW-0560">Oxidoreductase</keyword>
<evidence type="ECO:0000313" key="5">
    <source>
        <dbReference type="Proteomes" id="UP000283709"/>
    </source>
</evidence>
<comment type="caution">
    <text evidence="4">The sequence shown here is derived from an EMBL/GenBank/DDBJ whole genome shotgun (WGS) entry which is preliminary data.</text>
</comment>
<dbReference type="InterPro" id="IPR016162">
    <property type="entry name" value="Ald_DH_N"/>
</dbReference>
<dbReference type="PANTHER" id="PTHR43353">
    <property type="entry name" value="SUCCINATE-SEMIALDEHYDE DEHYDROGENASE, MITOCHONDRIAL"/>
    <property type="match status" value="1"/>
</dbReference>
<feature type="domain" description="Aldehyde dehydrogenase" evidence="3">
    <location>
        <begin position="18"/>
        <end position="477"/>
    </location>
</feature>
<dbReference type="InterPro" id="IPR015590">
    <property type="entry name" value="Aldehyde_DH_dom"/>
</dbReference>
<organism evidence="4 5">
    <name type="scientific">Paraburkholderia fungorum</name>
    <dbReference type="NCBI Taxonomy" id="134537"/>
    <lineage>
        <taxon>Bacteria</taxon>
        <taxon>Pseudomonadati</taxon>
        <taxon>Pseudomonadota</taxon>
        <taxon>Betaproteobacteria</taxon>
        <taxon>Burkholderiales</taxon>
        <taxon>Burkholderiaceae</taxon>
        <taxon>Paraburkholderia</taxon>
    </lineage>
</organism>
<evidence type="ECO:0000313" key="4">
    <source>
        <dbReference type="EMBL" id="RKF50639.1"/>
    </source>
</evidence>
<dbReference type="Gene3D" id="3.40.309.10">
    <property type="entry name" value="Aldehyde Dehydrogenase, Chain A, domain 2"/>
    <property type="match status" value="1"/>
</dbReference>
<reference evidence="4 5" key="1">
    <citation type="submission" date="2016-07" db="EMBL/GenBank/DDBJ databases">
        <title>Genome analysis of Burkholderia fungorum ES3-20.</title>
        <authorList>
            <person name="Xu D."/>
            <person name="Yao R."/>
            <person name="Zheng S."/>
        </authorList>
    </citation>
    <scope>NUCLEOTIDE SEQUENCE [LARGE SCALE GENOMIC DNA]</scope>
    <source>
        <strain evidence="4 5">ES3-20</strain>
    </source>
</reference>
<dbReference type="EMBL" id="MCAS01000001">
    <property type="protein sequence ID" value="RKF50639.1"/>
    <property type="molecule type" value="Genomic_DNA"/>
</dbReference>
<protein>
    <submittedName>
        <fullName evidence="4">NAD-dependent succinate-semialdehyde dehydrogenase</fullName>
    </submittedName>
</protein>
<dbReference type="FunFam" id="3.40.605.10:FF:000007">
    <property type="entry name" value="NAD/NADP-dependent betaine aldehyde dehydrogenase"/>
    <property type="match status" value="1"/>
</dbReference>
<dbReference type="InterPro" id="IPR050740">
    <property type="entry name" value="Aldehyde_DH_Superfamily"/>
</dbReference>
<dbReference type="SUPFAM" id="SSF53720">
    <property type="entry name" value="ALDH-like"/>
    <property type="match status" value="1"/>
</dbReference>
<gene>
    <name evidence="4" type="ORF">BCY88_00175</name>
</gene>
<dbReference type="OrthoDB" id="6187633at2"/>
<dbReference type="GO" id="GO:0016620">
    <property type="term" value="F:oxidoreductase activity, acting on the aldehyde or oxo group of donors, NAD or NADP as acceptor"/>
    <property type="evidence" value="ECO:0007669"/>
    <property type="project" value="InterPro"/>
</dbReference>
<sequence length="482" mass="51082">MQTRSYDVQLGLFINGEWRTGGRDTQPVVNPADETVLAQLPLATQSDLDDALAAAAAGFATWSRMSAAERAAIIDKAAALMHERAEEIGTLMSFEHGKMLADGLQEAHSSADIVKWFAEEGRRAYGRVVPGPLPNSRQLVLKVPVGPVAAFTPWNFPVRIPARTVAAALAAGCSVILKAAEETPGSTTAMVRCFQDAGLPPGVLNLVFGVPAKISEYLIASDVIKAVAFTGSIPVGKHLAGLAAAHGLKKLVMELGGHAPMIVCDDVDVARIATMTANAKFRQAGQACISPTRFYIQEGVYGAFIDKFVEVAAKLKVGSAFEPDTQASPVANARRLTAADEFVKDAVSHGARLLLGGQRLNRPGFFYAPTVLADVPETARIMNEEPFGPVVPFSSFKTVEEVLERANRLKYGLAAYAFTGSDRRALQLSNGLEAGMIGINSMLVSGPEVPFGGVKESGIGSENGIEGLQAYLVTKFVQQAVS</sequence>
<comment type="similarity">
    <text evidence="1">Belongs to the aldehyde dehydrogenase family.</text>
</comment>
<evidence type="ECO:0000256" key="2">
    <source>
        <dbReference type="ARBA" id="ARBA00023002"/>
    </source>
</evidence>
<dbReference type="FunFam" id="3.40.309.10:FF:000009">
    <property type="entry name" value="Aldehyde dehydrogenase A"/>
    <property type="match status" value="1"/>
</dbReference>
<dbReference type="InterPro" id="IPR016161">
    <property type="entry name" value="Ald_DH/histidinol_DH"/>
</dbReference>
<name>A0A420GZA2_9BURK</name>
<dbReference type="AlphaFoldDB" id="A0A420GZA2"/>
<evidence type="ECO:0000256" key="1">
    <source>
        <dbReference type="ARBA" id="ARBA00009986"/>
    </source>
</evidence>
<dbReference type="PANTHER" id="PTHR43353:SF5">
    <property type="entry name" value="SUCCINATE-SEMIALDEHYDE DEHYDROGENASE, MITOCHONDRIAL"/>
    <property type="match status" value="1"/>
</dbReference>
<proteinExistence type="inferred from homology"/>
<dbReference type="Gene3D" id="3.40.605.10">
    <property type="entry name" value="Aldehyde Dehydrogenase, Chain A, domain 1"/>
    <property type="match status" value="1"/>
</dbReference>
<dbReference type="CDD" id="cd07103">
    <property type="entry name" value="ALDH_F5_SSADH_GabD"/>
    <property type="match status" value="1"/>
</dbReference>
<dbReference type="Proteomes" id="UP000283709">
    <property type="component" value="Unassembled WGS sequence"/>
</dbReference>
<dbReference type="RefSeq" id="WP_120342263.1">
    <property type="nucleotide sequence ID" value="NZ_MCAS01000001.1"/>
</dbReference>